<accession>A0A9W8PI01</accession>
<dbReference type="OrthoDB" id="5062850at2759"/>
<dbReference type="AlphaFoldDB" id="A0A9W8PI01"/>
<dbReference type="EMBL" id="JAPDHF010000017">
    <property type="protein sequence ID" value="KAJ4007353.1"/>
    <property type="molecule type" value="Genomic_DNA"/>
</dbReference>
<name>A0A9W8PI01_9HYPO</name>
<proteinExistence type="predicted"/>
<gene>
    <name evidence="1" type="ORF">NW766_010037</name>
</gene>
<protein>
    <submittedName>
        <fullName evidence="1">Uncharacterized protein</fullName>
    </submittedName>
</protein>
<dbReference type="Proteomes" id="UP001152130">
    <property type="component" value="Unassembled WGS sequence"/>
</dbReference>
<evidence type="ECO:0000313" key="1">
    <source>
        <dbReference type="EMBL" id="KAJ4007353.1"/>
    </source>
</evidence>
<sequence length="444" mass="51625">MYEHSNARISKNMSIIEEQVARARIAYSEGRQFDAPKWMHHRNGGEHLWPKWDESGLSFSMGLAIRHILLIMVERHPQEFIAAIDAVKPGWSSSHSALDFFDLTVLPWSLPSLAALITLAEEWQVSEQGDNLLEWYKKDSFHTIYRGPISKYRRRPYFSAASLAIRFLNQITKRQRLNIQNLVIDEDRMSGPRAESHPIGLISFCIENPTLHIDHRINIWRNFTFRLGWSLGERSLESIALELEAVLSEEQIVVSEFMQAHQVRQRCLQEGFVDWMKHVMDLAGHGMPLNSYTLTLDGDPDLNHSTEMFTSLMKHEIAELTMNSDIVAQGIFAPPEHPDYPSMTRQSMTEVCPVSKRSSLLQCNFTLDQPWDYKKIVEENDVEPHSIDRYFPHFADPGYFDVPTRFIPFPDIKLEYFDREWLMDSTDETMREYGDEEWVTISSV</sequence>
<evidence type="ECO:0000313" key="2">
    <source>
        <dbReference type="Proteomes" id="UP001152130"/>
    </source>
</evidence>
<organism evidence="1 2">
    <name type="scientific">Fusarium irregulare</name>
    <dbReference type="NCBI Taxonomy" id="2494466"/>
    <lineage>
        <taxon>Eukaryota</taxon>
        <taxon>Fungi</taxon>
        <taxon>Dikarya</taxon>
        <taxon>Ascomycota</taxon>
        <taxon>Pezizomycotina</taxon>
        <taxon>Sordariomycetes</taxon>
        <taxon>Hypocreomycetidae</taxon>
        <taxon>Hypocreales</taxon>
        <taxon>Nectriaceae</taxon>
        <taxon>Fusarium</taxon>
        <taxon>Fusarium incarnatum-equiseti species complex</taxon>
    </lineage>
</organism>
<reference evidence="1" key="1">
    <citation type="submission" date="2022-10" db="EMBL/GenBank/DDBJ databases">
        <title>Fusarium specimens isolated from Avocado Roots.</title>
        <authorList>
            <person name="Stajich J."/>
            <person name="Roper C."/>
            <person name="Heimlech-Rivalta G."/>
        </authorList>
    </citation>
    <scope>NUCLEOTIDE SEQUENCE</scope>
    <source>
        <strain evidence="1">CF00143</strain>
    </source>
</reference>
<keyword evidence="2" id="KW-1185">Reference proteome</keyword>
<comment type="caution">
    <text evidence="1">The sequence shown here is derived from an EMBL/GenBank/DDBJ whole genome shotgun (WGS) entry which is preliminary data.</text>
</comment>